<feature type="region of interest" description="Disordered" evidence="1">
    <location>
        <begin position="762"/>
        <end position="786"/>
    </location>
</feature>
<gene>
    <name evidence="2" type="ORF">BGW38_008123</name>
</gene>
<sequence length="810" mass="92617">MTVNRFFFQESIKLMFKLFFRVKKNIGSGSNILRTFRDEMFLQLVLRSAVHFQVQKWQQMQEQQYQGAQKPVLDSKAGSDPLQLPSNFSFKPLESVLQEYGLQLSKDLSDHDRELFSQLPSIDYSIYITSIIPEVFWKTMLPVRCNPLSNENSHLPIAAKETSDERKDRPNLRTIRGINRLLLQHNHFHITELGFHLHESAYFVPFATITPRLQILQLSGRWRISDLKNYYHNVTEFLHRHHEAFPSKERLDVHLDRAILYWEDPRGAFNSDWLKTRQEKGVGMEPVLKIYKAVGKPHTLDVTSLPSFYSDSHGIETENLVSLVDGDVNRMDAGDGPDMESFLRRSHHLKRLELSVGDPNLFRWAAPPSSLTGNSDNSLTAKLEASLSASHIYGGSPQPLPMLTNLILNGDRNARFTISALNDAVTAFGKSLEMIDVCIPIRNTLFVSGYFEDAITHTTLSLGTIPRARRVGFDWFLPNVRKIHLNLPEALEIGSFDQCPLLEELKIEGYLYHEKQPELRVSRPEWKEYFANLYMTICPQVIMDTLEDGGHLMDKDCRMNGDSNGNNGKSCSNHASSTFYPWDWELAPLTCLELQGPAAMMFHLQMLPRFSGLQSLVLSSAYPDYKLQPTMNDAVRELYAIHSLIQVQDEHLTSGGSNSTNLMEPVVQDDESPQGIVSQPSIFTVDTLDSASLPSCRFTKSQLRRLSFENFWQPIETDIWIQLLVRYAPNLEFLTVPMSLNPSPFIELLEKMDCIIQGAEAKEESLDSESGESKNEHVLKERGTDEQDKLWTPIKKRRGLKLLEVMSYEM</sequence>
<protein>
    <submittedName>
        <fullName evidence="2">Uncharacterized protein</fullName>
    </submittedName>
</protein>
<proteinExistence type="predicted"/>
<keyword evidence="3" id="KW-1185">Reference proteome</keyword>
<evidence type="ECO:0000313" key="3">
    <source>
        <dbReference type="Proteomes" id="UP000780801"/>
    </source>
</evidence>
<organism evidence="2 3">
    <name type="scientific">Lunasporangiospora selenospora</name>
    <dbReference type="NCBI Taxonomy" id="979761"/>
    <lineage>
        <taxon>Eukaryota</taxon>
        <taxon>Fungi</taxon>
        <taxon>Fungi incertae sedis</taxon>
        <taxon>Mucoromycota</taxon>
        <taxon>Mortierellomycotina</taxon>
        <taxon>Mortierellomycetes</taxon>
        <taxon>Mortierellales</taxon>
        <taxon>Mortierellaceae</taxon>
        <taxon>Lunasporangiospora</taxon>
    </lineage>
</organism>
<comment type="caution">
    <text evidence="2">The sequence shown here is derived from an EMBL/GenBank/DDBJ whole genome shotgun (WGS) entry which is preliminary data.</text>
</comment>
<reference evidence="2" key="1">
    <citation type="journal article" date="2020" name="Fungal Divers.">
        <title>Resolving the Mortierellaceae phylogeny through synthesis of multi-gene phylogenetics and phylogenomics.</title>
        <authorList>
            <person name="Vandepol N."/>
            <person name="Liber J."/>
            <person name="Desiro A."/>
            <person name="Na H."/>
            <person name="Kennedy M."/>
            <person name="Barry K."/>
            <person name="Grigoriev I.V."/>
            <person name="Miller A.N."/>
            <person name="O'Donnell K."/>
            <person name="Stajich J.E."/>
            <person name="Bonito G."/>
        </authorList>
    </citation>
    <scope>NUCLEOTIDE SEQUENCE</scope>
    <source>
        <strain evidence="2">KOD1015</strain>
    </source>
</reference>
<feature type="non-terminal residue" evidence="2">
    <location>
        <position position="810"/>
    </location>
</feature>
<dbReference type="AlphaFoldDB" id="A0A9P6FYE3"/>
<name>A0A9P6FYE3_9FUNG</name>
<accession>A0A9P6FYE3</accession>
<dbReference type="Proteomes" id="UP000780801">
    <property type="component" value="Unassembled WGS sequence"/>
</dbReference>
<evidence type="ECO:0000313" key="2">
    <source>
        <dbReference type="EMBL" id="KAF9583918.1"/>
    </source>
</evidence>
<evidence type="ECO:0000256" key="1">
    <source>
        <dbReference type="SAM" id="MobiDB-lite"/>
    </source>
</evidence>
<dbReference type="EMBL" id="JAABOA010000550">
    <property type="protein sequence ID" value="KAF9583918.1"/>
    <property type="molecule type" value="Genomic_DNA"/>
</dbReference>
<dbReference type="OrthoDB" id="2330886at2759"/>